<organism evidence="1 2">
    <name type="scientific">Cellulomonas fulva</name>
    <dbReference type="NCBI Taxonomy" id="2835530"/>
    <lineage>
        <taxon>Bacteria</taxon>
        <taxon>Bacillati</taxon>
        <taxon>Actinomycetota</taxon>
        <taxon>Actinomycetes</taxon>
        <taxon>Micrococcales</taxon>
        <taxon>Cellulomonadaceae</taxon>
        <taxon>Cellulomonas</taxon>
    </lineage>
</organism>
<sequence>MATNWDLSDATVAAEWQSRRESLGFALSPDELADAVAISSACAAEGRRPHPWTAMGIAEQITQHGVARDPMVWCAFVQAVKLSDDADFLLLALDAAFA</sequence>
<dbReference type="RefSeq" id="WP_214348252.1">
    <property type="nucleotide sequence ID" value="NZ_JAHBOH010000001.1"/>
</dbReference>
<evidence type="ECO:0000313" key="1">
    <source>
        <dbReference type="EMBL" id="MBT0993912.1"/>
    </source>
</evidence>
<name>A0ABS5TXU4_9CELL</name>
<dbReference type="EMBL" id="JAHBOH010000001">
    <property type="protein sequence ID" value="MBT0993912.1"/>
    <property type="molecule type" value="Genomic_DNA"/>
</dbReference>
<evidence type="ECO:0000313" key="2">
    <source>
        <dbReference type="Proteomes" id="UP000722125"/>
    </source>
</evidence>
<proteinExistence type="predicted"/>
<keyword evidence="2" id="KW-1185">Reference proteome</keyword>
<dbReference type="Proteomes" id="UP000722125">
    <property type="component" value="Unassembled WGS sequence"/>
</dbReference>
<comment type="caution">
    <text evidence="1">The sequence shown here is derived from an EMBL/GenBank/DDBJ whole genome shotgun (WGS) entry which is preliminary data.</text>
</comment>
<accession>A0ABS5TXU4</accession>
<reference evidence="1 2" key="1">
    <citation type="submission" date="2021-05" db="EMBL/GenBank/DDBJ databases">
        <title>Description of Cellulomonas sp. DKR-3 sp. nov.</title>
        <authorList>
            <person name="Dahal R.H."/>
            <person name="Chaudhary D.K."/>
        </authorList>
    </citation>
    <scope>NUCLEOTIDE SEQUENCE [LARGE SCALE GENOMIC DNA]</scope>
    <source>
        <strain evidence="1 2">DKR-3</strain>
    </source>
</reference>
<gene>
    <name evidence="1" type="ORF">KIN34_06380</name>
</gene>
<protein>
    <submittedName>
        <fullName evidence="1">Uncharacterized protein</fullName>
    </submittedName>
</protein>